<evidence type="ECO:0000256" key="1">
    <source>
        <dbReference type="ARBA" id="ARBA00004604"/>
    </source>
</evidence>
<dbReference type="Pfam" id="PF08698">
    <property type="entry name" value="Fcf2"/>
    <property type="match status" value="1"/>
</dbReference>
<feature type="domain" description="Fcf2 pre-rRNA processing C-terminal" evidence="4">
    <location>
        <begin position="208"/>
        <end position="297"/>
    </location>
</feature>
<keyword evidence="6" id="KW-1185">Reference proteome</keyword>
<protein>
    <recommendedName>
        <fullName evidence="4">Fcf2 pre-rRNA processing C-terminal domain-containing protein</fullName>
    </recommendedName>
</protein>
<dbReference type="GO" id="GO:0003723">
    <property type="term" value="F:RNA binding"/>
    <property type="evidence" value="ECO:0007669"/>
    <property type="project" value="TreeGrafter"/>
</dbReference>
<reference evidence="5 6" key="1">
    <citation type="submission" date="2019-01" db="EMBL/GenBank/DDBJ databases">
        <authorList>
            <person name="Ferrante I. M."/>
        </authorList>
    </citation>
    <scope>NUCLEOTIDE SEQUENCE [LARGE SCALE GENOMIC DNA]</scope>
    <source>
        <strain evidence="5 6">B856</strain>
    </source>
</reference>
<dbReference type="AlphaFoldDB" id="A0A448YXG6"/>
<gene>
    <name evidence="5" type="ORF">PSNMU_V1.4_AUG-EV-PASAV3_0012120</name>
</gene>
<dbReference type="OrthoDB" id="427886at2759"/>
<organism evidence="5 6">
    <name type="scientific">Pseudo-nitzschia multistriata</name>
    <dbReference type="NCBI Taxonomy" id="183589"/>
    <lineage>
        <taxon>Eukaryota</taxon>
        <taxon>Sar</taxon>
        <taxon>Stramenopiles</taxon>
        <taxon>Ochrophyta</taxon>
        <taxon>Bacillariophyta</taxon>
        <taxon>Bacillariophyceae</taxon>
        <taxon>Bacillariophycidae</taxon>
        <taxon>Bacillariales</taxon>
        <taxon>Bacillariaceae</taxon>
        <taxon>Pseudo-nitzschia</taxon>
    </lineage>
</organism>
<dbReference type="PANTHER" id="PTHR21686">
    <property type="entry name" value="DEOXYNUCLEOTIDYLTRANSFERASE TERMINAL-INTERACTING PROTEIN 2"/>
    <property type="match status" value="1"/>
</dbReference>
<feature type="region of interest" description="Disordered" evidence="3">
    <location>
        <begin position="1"/>
        <end position="126"/>
    </location>
</feature>
<dbReference type="GO" id="GO:0005730">
    <property type="term" value="C:nucleolus"/>
    <property type="evidence" value="ECO:0007669"/>
    <property type="project" value="UniProtKB-SubCell"/>
</dbReference>
<name>A0A448YXG6_9STRA</name>
<feature type="compositionally biased region" description="Basic residues" evidence="3">
    <location>
        <begin position="1"/>
        <end position="10"/>
    </location>
</feature>
<evidence type="ECO:0000256" key="3">
    <source>
        <dbReference type="SAM" id="MobiDB-lite"/>
    </source>
</evidence>
<dbReference type="EMBL" id="CAACVS010000030">
    <property type="protein sequence ID" value="VEU34502.1"/>
    <property type="molecule type" value="Genomic_DNA"/>
</dbReference>
<dbReference type="InterPro" id="IPR014810">
    <property type="entry name" value="Fcf2_C"/>
</dbReference>
<accession>A0A448YXG6</accession>
<evidence type="ECO:0000256" key="2">
    <source>
        <dbReference type="ARBA" id="ARBA00023242"/>
    </source>
</evidence>
<evidence type="ECO:0000313" key="6">
    <source>
        <dbReference type="Proteomes" id="UP000291116"/>
    </source>
</evidence>
<dbReference type="InterPro" id="IPR039883">
    <property type="entry name" value="Fcf2/DNTTIP2"/>
</dbReference>
<evidence type="ECO:0000259" key="4">
    <source>
        <dbReference type="Pfam" id="PF08698"/>
    </source>
</evidence>
<proteinExistence type="predicted"/>
<feature type="compositionally biased region" description="Acidic residues" evidence="3">
    <location>
        <begin position="55"/>
        <end position="82"/>
    </location>
</feature>
<sequence>MAVRTRRSRGGKNEEELEAIPQKAKPDQTSSVPVEEGDQENDEAEEEARNTDSSDAGEDNGNDDDDADNDSDNDDGENTNDSDSDHDGSGTGTRGAIPSTPAAPGQRAGTPGGNGPAKQKKNALTHLVPGYTARMKLDSSSLDRYRCGIGELGRRAEKGDASTRGFVREATASKAGSAMSSRRGGFLPSSYEASYSHFKKGTRAAPDTSAGRGWFGMKPAAMTEELRTDLAIIRNRTYLDPKRFYKSSDKHHSVVQVGTVVEGASEFYSSRLAKKDRRANLTEELMADAATASYAKDRFRKMAREKAYQAELRKTRPKKKSRKFY</sequence>
<dbReference type="Proteomes" id="UP000291116">
    <property type="component" value="Unassembled WGS sequence"/>
</dbReference>
<keyword evidence="2" id="KW-0539">Nucleus</keyword>
<dbReference type="GO" id="GO:0006396">
    <property type="term" value="P:RNA processing"/>
    <property type="evidence" value="ECO:0007669"/>
    <property type="project" value="TreeGrafter"/>
</dbReference>
<evidence type="ECO:0000313" key="5">
    <source>
        <dbReference type="EMBL" id="VEU34502.1"/>
    </source>
</evidence>
<dbReference type="PANTHER" id="PTHR21686:SF12">
    <property type="entry name" value="DEOXYNUCLEOTIDYLTRANSFERASE TERMINAL-INTERACTING PROTEIN 2"/>
    <property type="match status" value="1"/>
</dbReference>
<comment type="subcellular location">
    <subcellularLocation>
        <location evidence="1">Nucleus</location>
        <location evidence="1">Nucleolus</location>
    </subcellularLocation>
</comment>
<feature type="compositionally biased region" description="Acidic residues" evidence="3">
    <location>
        <begin position="35"/>
        <end position="46"/>
    </location>
</feature>